<dbReference type="RefSeq" id="WP_024040204.1">
    <property type="nucleotide sequence ID" value="NZ_BKBC01000016.1"/>
</dbReference>
<comment type="caution">
    <text evidence="1">The sequence shown here is derived from an EMBL/GenBank/DDBJ whole genome shotgun (WGS) entry which is preliminary data.</text>
</comment>
<accession>A0A512TL80</accession>
<protein>
    <recommendedName>
        <fullName evidence="3">Transposase</fullName>
    </recommendedName>
</protein>
<sequence>MIETDYNFKKIEEYKEKILKEQIYSEYNVKKYESCPHCGCTHFIKHGKYEGIQRYRCKNDKCRKTFSSTTCSVWKYLKHKPEKWLKFIELMCENISLQRCADILKITISTAFYWRHKVFHGIENYYKPKSFKEHIVVSNFYTHKCYKGSRSKHFTKEQSLNNKISRLFAYAPNDVGILICVEGDEIPLINVKYEKEKLIYDFEKNISNYINKNCYIHLNKVRLRKIEEFTMEHNKNLPCGVIKKYGFKIRKNLSGIPHIEDKFQVSSNAGKFIGELNSWLYRFKGIATKYLNHYFNFYSLIHSSRHFDSIKIFRDLLKNSFFTSCYKLKSSHLENY</sequence>
<reference evidence="1 2" key="1">
    <citation type="submission" date="2019-07" db="EMBL/GenBank/DDBJ databases">
        <title>Whole genome shotgun sequence of Clostridium butyricum NBRC 3858.</title>
        <authorList>
            <person name="Hosoyama A."/>
            <person name="Uohara A."/>
            <person name="Ohji S."/>
            <person name="Ichikawa N."/>
        </authorList>
    </citation>
    <scope>NUCLEOTIDE SEQUENCE [LARGE SCALE GENOMIC DNA]</scope>
    <source>
        <strain evidence="1 2">NBRC 3858</strain>
    </source>
</reference>
<evidence type="ECO:0000313" key="1">
    <source>
        <dbReference type="EMBL" id="GEQ21020.1"/>
    </source>
</evidence>
<evidence type="ECO:0008006" key="3">
    <source>
        <dbReference type="Google" id="ProtNLM"/>
    </source>
</evidence>
<evidence type="ECO:0000313" key="2">
    <source>
        <dbReference type="Proteomes" id="UP000321089"/>
    </source>
</evidence>
<dbReference type="EMBL" id="BKBC01000016">
    <property type="protein sequence ID" value="GEQ21020.1"/>
    <property type="molecule type" value="Genomic_DNA"/>
</dbReference>
<name>A0A512TL80_CLOBU</name>
<dbReference type="AlphaFoldDB" id="A0A512TL80"/>
<dbReference type="Proteomes" id="UP000321089">
    <property type="component" value="Unassembled WGS sequence"/>
</dbReference>
<proteinExistence type="predicted"/>
<gene>
    <name evidence="1" type="ORF">CBU02nite_15260</name>
</gene>
<organism evidence="1 2">
    <name type="scientific">Clostridium butyricum</name>
    <dbReference type="NCBI Taxonomy" id="1492"/>
    <lineage>
        <taxon>Bacteria</taxon>
        <taxon>Bacillati</taxon>
        <taxon>Bacillota</taxon>
        <taxon>Clostridia</taxon>
        <taxon>Eubacteriales</taxon>
        <taxon>Clostridiaceae</taxon>
        <taxon>Clostridium</taxon>
    </lineage>
</organism>